<dbReference type="SUPFAM" id="SSF48317">
    <property type="entry name" value="Acid phosphatase/Vanadium-dependent haloperoxidase"/>
    <property type="match status" value="1"/>
</dbReference>
<reference evidence="4" key="1">
    <citation type="journal article" date="2019" name="Int. J. Syst. Evol. Microbiol.">
        <title>The Global Catalogue of Microorganisms (GCM) 10K type strain sequencing project: providing services to taxonomists for standard genome sequencing and annotation.</title>
        <authorList>
            <consortium name="The Broad Institute Genomics Platform"/>
            <consortium name="The Broad Institute Genome Sequencing Center for Infectious Disease"/>
            <person name="Wu L."/>
            <person name="Ma J."/>
        </authorList>
    </citation>
    <scope>NUCLEOTIDE SEQUENCE [LARGE SCALE GENOMIC DNA]</scope>
    <source>
        <strain evidence="4">CCUG 36956</strain>
    </source>
</reference>
<evidence type="ECO:0000313" key="3">
    <source>
        <dbReference type="EMBL" id="MFC6010632.1"/>
    </source>
</evidence>
<keyword evidence="1" id="KW-1133">Transmembrane helix</keyword>
<accession>A0ABW1JNT3</accession>
<sequence length="168" mass="17811">MIERARVSVIVGGAVVTAAIPLTFAADGGPGALDSVVSEHAVSPGLARALVLPSDAPVVLALLFAACAWFALRRQWWRAVTMLAVPELALAANTWVLKPLWDRQFHDFLAYPSGHTVHLVAVATTFAYLVNDRLTRIVVAILTVAALIAIIPGMVALGYHRPTDVLGG</sequence>
<dbReference type="RefSeq" id="WP_378600803.1">
    <property type="nucleotide sequence ID" value="NZ_JBHSQN010000002.1"/>
</dbReference>
<dbReference type="Gene3D" id="1.20.144.10">
    <property type="entry name" value="Phosphatidic acid phosphatase type 2/haloperoxidase"/>
    <property type="match status" value="1"/>
</dbReference>
<evidence type="ECO:0000259" key="2">
    <source>
        <dbReference type="Pfam" id="PF01569"/>
    </source>
</evidence>
<keyword evidence="1" id="KW-0472">Membrane</keyword>
<proteinExistence type="predicted"/>
<dbReference type="InterPro" id="IPR036938">
    <property type="entry name" value="PAP2/HPO_sf"/>
</dbReference>
<feature type="transmembrane region" description="Helical" evidence="1">
    <location>
        <begin position="109"/>
        <end position="130"/>
    </location>
</feature>
<feature type="transmembrane region" description="Helical" evidence="1">
    <location>
        <begin position="49"/>
        <end position="72"/>
    </location>
</feature>
<gene>
    <name evidence="3" type="ORF">ACFP3H_06175</name>
</gene>
<feature type="transmembrane region" description="Helical" evidence="1">
    <location>
        <begin position="79"/>
        <end position="97"/>
    </location>
</feature>
<keyword evidence="1" id="KW-0812">Transmembrane</keyword>
<protein>
    <submittedName>
        <fullName evidence="3">Phosphatase PAP2 family protein</fullName>
    </submittedName>
</protein>
<comment type="caution">
    <text evidence="3">The sequence shown here is derived from an EMBL/GenBank/DDBJ whole genome shotgun (WGS) entry which is preliminary data.</text>
</comment>
<feature type="transmembrane region" description="Helical" evidence="1">
    <location>
        <begin position="137"/>
        <end position="159"/>
    </location>
</feature>
<evidence type="ECO:0000256" key="1">
    <source>
        <dbReference type="SAM" id="Phobius"/>
    </source>
</evidence>
<feature type="non-terminal residue" evidence="3">
    <location>
        <position position="168"/>
    </location>
</feature>
<name>A0ABW1JNT3_9NOCA</name>
<feature type="domain" description="Phosphatidic acid phosphatase type 2/haloperoxidase" evidence="2">
    <location>
        <begin position="105"/>
        <end position="168"/>
    </location>
</feature>
<dbReference type="EMBL" id="JBHSQN010000002">
    <property type="protein sequence ID" value="MFC6010632.1"/>
    <property type="molecule type" value="Genomic_DNA"/>
</dbReference>
<evidence type="ECO:0000313" key="4">
    <source>
        <dbReference type="Proteomes" id="UP001596223"/>
    </source>
</evidence>
<organism evidence="3 4">
    <name type="scientific">Nocardia lasii</name>
    <dbReference type="NCBI Taxonomy" id="1616107"/>
    <lineage>
        <taxon>Bacteria</taxon>
        <taxon>Bacillati</taxon>
        <taxon>Actinomycetota</taxon>
        <taxon>Actinomycetes</taxon>
        <taxon>Mycobacteriales</taxon>
        <taxon>Nocardiaceae</taxon>
        <taxon>Nocardia</taxon>
    </lineage>
</organism>
<dbReference type="Proteomes" id="UP001596223">
    <property type="component" value="Unassembled WGS sequence"/>
</dbReference>
<dbReference type="InterPro" id="IPR000326">
    <property type="entry name" value="PAP2/HPO"/>
</dbReference>
<keyword evidence="4" id="KW-1185">Reference proteome</keyword>
<dbReference type="Pfam" id="PF01569">
    <property type="entry name" value="PAP2"/>
    <property type="match status" value="1"/>
</dbReference>